<keyword evidence="1" id="KW-0819">tRNA processing</keyword>
<evidence type="ECO:0000256" key="1">
    <source>
        <dbReference type="ARBA" id="ARBA00022694"/>
    </source>
</evidence>
<organism evidence="6 7">
    <name type="scientific">Allomyces macrogynus (strain ATCC 38327)</name>
    <name type="common">Allomyces javanicus var. macrogynus</name>
    <dbReference type="NCBI Taxonomy" id="578462"/>
    <lineage>
        <taxon>Eukaryota</taxon>
        <taxon>Fungi</taxon>
        <taxon>Fungi incertae sedis</taxon>
        <taxon>Blastocladiomycota</taxon>
        <taxon>Blastocladiomycetes</taxon>
        <taxon>Blastocladiales</taxon>
        <taxon>Blastocladiaceae</taxon>
        <taxon>Allomyces</taxon>
    </lineage>
</organism>
<dbReference type="EMBL" id="GG745343">
    <property type="protein sequence ID" value="KNE63961.1"/>
    <property type="molecule type" value="Genomic_DNA"/>
</dbReference>
<protein>
    <recommendedName>
        <fullName evidence="8">Rpr2-domain-containing protein</fullName>
    </recommendedName>
</protein>
<keyword evidence="7" id="KW-1185">Reference proteome</keyword>
<proteinExistence type="inferred from homology"/>
<sequence length="268" mass="29141">MTDSPAAAAATPAPAPPAPAPAPAPANQSIQPPEQQKKQPKQTKQTKQPKIQQNAPQPKQQHKQQQQQSKKKRKSDIMGPGPGTEQIKRLNFMLQAAHLLSHPATSAPHPFKRRGDHQRARPAMPALAPVGRHISRELVSAARKATLKLDPAVKRSMCKRCHAAFVPGVTCSVTVKYPKLSRRRRAQLAAAATASATAPEALPSQENDSAMDVDPPTNAPHLPAPTFKIVPATITKCHACGYERRMVHDPDRTLFHDRAQVSHEETMA</sequence>
<dbReference type="VEuPathDB" id="FungiDB:AMAG_09023"/>
<feature type="compositionally biased region" description="Low complexity" evidence="5">
    <location>
        <begin position="42"/>
        <end position="68"/>
    </location>
</feature>
<reference evidence="6 7" key="1">
    <citation type="submission" date="2009-11" db="EMBL/GenBank/DDBJ databases">
        <title>Annotation of Allomyces macrogynus ATCC 38327.</title>
        <authorList>
            <consortium name="The Broad Institute Genome Sequencing Platform"/>
            <person name="Russ C."/>
            <person name="Cuomo C."/>
            <person name="Burger G."/>
            <person name="Gray M.W."/>
            <person name="Holland P.W.H."/>
            <person name="King N."/>
            <person name="Lang F.B.F."/>
            <person name="Roger A.J."/>
            <person name="Ruiz-Trillo I."/>
            <person name="Young S.K."/>
            <person name="Zeng Q."/>
            <person name="Gargeya S."/>
            <person name="Fitzgerald M."/>
            <person name="Haas B."/>
            <person name="Abouelleil A."/>
            <person name="Alvarado L."/>
            <person name="Arachchi H.M."/>
            <person name="Berlin A."/>
            <person name="Chapman S.B."/>
            <person name="Gearin G."/>
            <person name="Goldberg J."/>
            <person name="Griggs A."/>
            <person name="Gujja S."/>
            <person name="Hansen M."/>
            <person name="Heiman D."/>
            <person name="Howarth C."/>
            <person name="Larimer J."/>
            <person name="Lui A."/>
            <person name="MacDonald P.J.P."/>
            <person name="McCowen C."/>
            <person name="Montmayeur A."/>
            <person name="Murphy C."/>
            <person name="Neiman D."/>
            <person name="Pearson M."/>
            <person name="Priest M."/>
            <person name="Roberts A."/>
            <person name="Saif S."/>
            <person name="Shea T."/>
            <person name="Sisk P."/>
            <person name="Stolte C."/>
            <person name="Sykes S."/>
            <person name="Wortman J."/>
            <person name="Nusbaum C."/>
            <person name="Birren B."/>
        </authorList>
    </citation>
    <scope>NUCLEOTIDE SEQUENCE [LARGE SCALE GENOMIC DNA]</scope>
    <source>
        <strain evidence="6 7">ATCC 38327</strain>
    </source>
</reference>
<evidence type="ECO:0000256" key="3">
    <source>
        <dbReference type="ARBA" id="ARBA00022833"/>
    </source>
</evidence>
<evidence type="ECO:0008006" key="8">
    <source>
        <dbReference type="Google" id="ProtNLM"/>
    </source>
</evidence>
<dbReference type="GO" id="GO:0005655">
    <property type="term" value="C:nucleolar ribonuclease P complex"/>
    <property type="evidence" value="ECO:0007669"/>
    <property type="project" value="TreeGrafter"/>
</dbReference>
<feature type="region of interest" description="Disordered" evidence="5">
    <location>
        <begin position="191"/>
        <end position="225"/>
    </location>
</feature>
<dbReference type="Proteomes" id="UP000054350">
    <property type="component" value="Unassembled WGS sequence"/>
</dbReference>
<dbReference type="AlphaFoldDB" id="A0A0L0SN75"/>
<evidence type="ECO:0000313" key="7">
    <source>
        <dbReference type="Proteomes" id="UP000054350"/>
    </source>
</evidence>
<dbReference type="GO" id="GO:0008033">
    <property type="term" value="P:tRNA processing"/>
    <property type="evidence" value="ECO:0007669"/>
    <property type="project" value="UniProtKB-KW"/>
</dbReference>
<dbReference type="Gene3D" id="6.20.50.20">
    <property type="match status" value="1"/>
</dbReference>
<feature type="compositionally biased region" description="Low complexity" evidence="5">
    <location>
        <begin position="1"/>
        <end position="12"/>
    </location>
</feature>
<gene>
    <name evidence="6" type="ORF">AMAG_09023</name>
</gene>
<name>A0A0L0SN75_ALLM3</name>
<dbReference type="Pfam" id="PF04032">
    <property type="entry name" value="Rpr2"/>
    <property type="match status" value="1"/>
</dbReference>
<feature type="compositionally biased region" description="Pro residues" evidence="5">
    <location>
        <begin position="13"/>
        <end position="24"/>
    </location>
</feature>
<comment type="similarity">
    <text evidence="4">Belongs to the eukaryotic/archaeal RNase P protein component 4 family.</text>
</comment>
<reference evidence="7" key="2">
    <citation type="submission" date="2009-11" db="EMBL/GenBank/DDBJ databases">
        <title>The Genome Sequence of Allomyces macrogynus strain ATCC 38327.</title>
        <authorList>
            <consortium name="The Broad Institute Genome Sequencing Platform"/>
            <person name="Russ C."/>
            <person name="Cuomo C."/>
            <person name="Shea T."/>
            <person name="Young S.K."/>
            <person name="Zeng Q."/>
            <person name="Koehrsen M."/>
            <person name="Haas B."/>
            <person name="Borodovsky M."/>
            <person name="Guigo R."/>
            <person name="Alvarado L."/>
            <person name="Berlin A."/>
            <person name="Borenstein D."/>
            <person name="Chen Z."/>
            <person name="Engels R."/>
            <person name="Freedman E."/>
            <person name="Gellesch M."/>
            <person name="Goldberg J."/>
            <person name="Griggs A."/>
            <person name="Gujja S."/>
            <person name="Heiman D."/>
            <person name="Hepburn T."/>
            <person name="Howarth C."/>
            <person name="Jen D."/>
            <person name="Larson L."/>
            <person name="Lewis B."/>
            <person name="Mehta T."/>
            <person name="Park D."/>
            <person name="Pearson M."/>
            <person name="Roberts A."/>
            <person name="Saif S."/>
            <person name="Shenoy N."/>
            <person name="Sisk P."/>
            <person name="Stolte C."/>
            <person name="Sykes S."/>
            <person name="Walk T."/>
            <person name="White J."/>
            <person name="Yandava C."/>
            <person name="Burger G."/>
            <person name="Gray M.W."/>
            <person name="Holland P.W.H."/>
            <person name="King N."/>
            <person name="Lang F.B.F."/>
            <person name="Roger A.J."/>
            <person name="Ruiz-Trillo I."/>
            <person name="Lander E."/>
            <person name="Nusbaum C."/>
        </authorList>
    </citation>
    <scope>NUCLEOTIDE SEQUENCE [LARGE SCALE GENOMIC DNA]</scope>
    <source>
        <strain evidence="7">ATCC 38327</strain>
    </source>
</reference>
<evidence type="ECO:0000313" key="6">
    <source>
        <dbReference type="EMBL" id="KNE63961.1"/>
    </source>
</evidence>
<dbReference type="PANTHER" id="PTHR14742">
    <property type="entry name" value="RIBONUCLEASE P SUBUNIT P21"/>
    <property type="match status" value="1"/>
</dbReference>
<dbReference type="OrthoDB" id="128536at2759"/>
<feature type="region of interest" description="Disordered" evidence="5">
    <location>
        <begin position="1"/>
        <end position="85"/>
    </location>
</feature>
<evidence type="ECO:0000256" key="5">
    <source>
        <dbReference type="SAM" id="MobiDB-lite"/>
    </source>
</evidence>
<evidence type="ECO:0000256" key="4">
    <source>
        <dbReference type="ARBA" id="ARBA00038402"/>
    </source>
</evidence>
<evidence type="ECO:0000256" key="2">
    <source>
        <dbReference type="ARBA" id="ARBA00022723"/>
    </source>
</evidence>
<dbReference type="GO" id="GO:0046872">
    <property type="term" value="F:metal ion binding"/>
    <property type="evidence" value="ECO:0007669"/>
    <property type="project" value="UniProtKB-KW"/>
</dbReference>
<accession>A0A0L0SN75</accession>
<keyword evidence="3" id="KW-0862">Zinc</keyword>
<dbReference type="InterPro" id="IPR007175">
    <property type="entry name" value="Rpr2/Snm1/Rpp21"/>
</dbReference>
<dbReference type="PANTHER" id="PTHR14742:SF0">
    <property type="entry name" value="RIBONUCLEASE P PROTEIN SUBUNIT P21"/>
    <property type="match status" value="1"/>
</dbReference>
<keyword evidence="2" id="KW-0479">Metal-binding</keyword>
<dbReference type="STRING" id="578462.A0A0L0SN75"/>